<accession>A0A2A6C6P0</accession>
<sequence>MYGVFHICGHKAEFMCKEEETCPGCAYENRQHPETWRVTPFEYLIVCHVLFFPLAYIIARSMICLDSFDFGTAFFDSSTLIAEIRDPFSMASEAFFAFILVPLILIAIALFAYRTLYALVIRQRQKLRRESCAPCDANVTVLGPPLACAPVRPQSLAPSTLPYSPQSLFAPPTITIPTSPFENRSPASPPPYPEMVPLPSPPVTPAVHMPNVPAPPYSEDMETVDLRDDPPPAYEEIAAKIEKIEKSKK</sequence>
<gene>
    <name evidence="1" type="primary">WBGene00107827</name>
</gene>
<evidence type="ECO:0000313" key="2">
    <source>
        <dbReference type="Proteomes" id="UP000005239"/>
    </source>
</evidence>
<protein>
    <submittedName>
        <fullName evidence="1">Uncharacterized protein</fullName>
    </submittedName>
</protein>
<accession>A0A8R1UEB3</accession>
<evidence type="ECO:0000313" key="1">
    <source>
        <dbReference type="EnsemblMetazoa" id="PPA18273.1"/>
    </source>
</evidence>
<organism evidence="1 2">
    <name type="scientific">Pristionchus pacificus</name>
    <name type="common">Parasitic nematode worm</name>
    <dbReference type="NCBI Taxonomy" id="54126"/>
    <lineage>
        <taxon>Eukaryota</taxon>
        <taxon>Metazoa</taxon>
        <taxon>Ecdysozoa</taxon>
        <taxon>Nematoda</taxon>
        <taxon>Chromadorea</taxon>
        <taxon>Rhabditida</taxon>
        <taxon>Rhabditina</taxon>
        <taxon>Diplogasteromorpha</taxon>
        <taxon>Diplogasteroidea</taxon>
        <taxon>Neodiplogasteridae</taxon>
        <taxon>Pristionchus</taxon>
    </lineage>
</organism>
<dbReference type="Proteomes" id="UP000005239">
    <property type="component" value="Unassembled WGS sequence"/>
</dbReference>
<name>A0A2A6C6P0_PRIPA</name>
<reference evidence="2" key="1">
    <citation type="journal article" date="2008" name="Nat. Genet.">
        <title>The Pristionchus pacificus genome provides a unique perspective on nematode lifestyle and parasitism.</title>
        <authorList>
            <person name="Dieterich C."/>
            <person name="Clifton S.W."/>
            <person name="Schuster L.N."/>
            <person name="Chinwalla A."/>
            <person name="Delehaunty K."/>
            <person name="Dinkelacker I."/>
            <person name="Fulton L."/>
            <person name="Fulton R."/>
            <person name="Godfrey J."/>
            <person name="Minx P."/>
            <person name="Mitreva M."/>
            <person name="Roeseler W."/>
            <person name="Tian H."/>
            <person name="Witte H."/>
            <person name="Yang S.P."/>
            <person name="Wilson R.K."/>
            <person name="Sommer R.J."/>
        </authorList>
    </citation>
    <scope>NUCLEOTIDE SEQUENCE [LARGE SCALE GENOMIC DNA]</scope>
    <source>
        <strain evidence="2">PS312</strain>
    </source>
</reference>
<keyword evidence="2" id="KW-1185">Reference proteome</keyword>
<dbReference type="EnsemblMetazoa" id="PPA18273.1">
    <property type="protein sequence ID" value="PPA18273.1"/>
    <property type="gene ID" value="WBGene00107827"/>
</dbReference>
<reference evidence="1" key="2">
    <citation type="submission" date="2022-06" db="UniProtKB">
        <authorList>
            <consortium name="EnsemblMetazoa"/>
        </authorList>
    </citation>
    <scope>IDENTIFICATION</scope>
    <source>
        <strain evidence="1">PS312</strain>
    </source>
</reference>
<proteinExistence type="predicted"/>
<dbReference type="AlphaFoldDB" id="A0A2A6C6P0"/>